<keyword evidence="2" id="KW-1185">Reference proteome</keyword>
<evidence type="ECO:0000313" key="2">
    <source>
        <dbReference type="Proteomes" id="UP001162480"/>
    </source>
</evidence>
<accession>A0AA36F4W5</accession>
<dbReference type="EMBL" id="OX597820">
    <property type="protein sequence ID" value="CAI9725871.1"/>
    <property type="molecule type" value="Genomic_DNA"/>
</dbReference>
<evidence type="ECO:0000313" key="1">
    <source>
        <dbReference type="EMBL" id="CAI9725871.1"/>
    </source>
</evidence>
<reference evidence="1" key="1">
    <citation type="submission" date="2023-08" db="EMBL/GenBank/DDBJ databases">
        <authorList>
            <person name="Alioto T."/>
            <person name="Alioto T."/>
            <person name="Gomez Garrido J."/>
        </authorList>
    </citation>
    <scope>NUCLEOTIDE SEQUENCE</scope>
</reference>
<gene>
    <name evidence="1" type="ORF">OCTVUL_1B029300</name>
</gene>
<dbReference type="AlphaFoldDB" id="A0AA36F4W5"/>
<sequence>MLTVTERNQSLLNLVSAFRPVLVLVDEGQCGPWEESIAEAHERKLLGYEELGAEIREKGCICELFAFDAGCRSFPVASLRMFLKVAGVSAARRIIKECGETAVEGSAWITRRFLKAYKTTKLA</sequence>
<protein>
    <submittedName>
        <fullName evidence="1">Uncharacterized protein</fullName>
    </submittedName>
</protein>
<dbReference type="Proteomes" id="UP001162480">
    <property type="component" value="Chromosome 7"/>
</dbReference>
<proteinExistence type="predicted"/>
<organism evidence="1 2">
    <name type="scientific">Octopus vulgaris</name>
    <name type="common">Common octopus</name>
    <dbReference type="NCBI Taxonomy" id="6645"/>
    <lineage>
        <taxon>Eukaryota</taxon>
        <taxon>Metazoa</taxon>
        <taxon>Spiralia</taxon>
        <taxon>Lophotrochozoa</taxon>
        <taxon>Mollusca</taxon>
        <taxon>Cephalopoda</taxon>
        <taxon>Coleoidea</taxon>
        <taxon>Octopodiformes</taxon>
        <taxon>Octopoda</taxon>
        <taxon>Incirrata</taxon>
        <taxon>Octopodidae</taxon>
        <taxon>Octopus</taxon>
    </lineage>
</organism>
<name>A0AA36F4W5_OCTVU</name>